<keyword evidence="5" id="KW-0411">Iron-sulfur</keyword>
<keyword evidence="4" id="KW-0408">Iron</keyword>
<dbReference type="GO" id="GO:0046872">
    <property type="term" value="F:metal ion binding"/>
    <property type="evidence" value="ECO:0007669"/>
    <property type="project" value="UniProtKB-KW"/>
</dbReference>
<reference evidence="8 9" key="1">
    <citation type="submission" date="2019-02" db="EMBL/GenBank/DDBJ databases">
        <title>Deep-cultivation of Planctomycetes and their phenomic and genomic characterization uncovers novel biology.</title>
        <authorList>
            <person name="Wiegand S."/>
            <person name="Jogler M."/>
            <person name="Boedeker C."/>
            <person name="Pinto D."/>
            <person name="Vollmers J."/>
            <person name="Rivas-Marin E."/>
            <person name="Kohn T."/>
            <person name="Peeters S.H."/>
            <person name="Heuer A."/>
            <person name="Rast P."/>
            <person name="Oberbeckmann S."/>
            <person name="Bunk B."/>
            <person name="Jeske O."/>
            <person name="Meyerdierks A."/>
            <person name="Storesund J.E."/>
            <person name="Kallscheuer N."/>
            <person name="Luecker S."/>
            <person name="Lage O.M."/>
            <person name="Pohl T."/>
            <person name="Merkel B.J."/>
            <person name="Hornburger P."/>
            <person name="Mueller R.-W."/>
            <person name="Bruemmer F."/>
            <person name="Labrenz M."/>
            <person name="Spormann A.M."/>
            <person name="Op Den Camp H."/>
            <person name="Overmann J."/>
            <person name="Amann R."/>
            <person name="Jetten M.S.M."/>
            <person name="Mascher T."/>
            <person name="Medema M.H."/>
            <person name="Devos D.P."/>
            <person name="Kaster A.-K."/>
            <person name="Ovreas L."/>
            <person name="Rohde M."/>
            <person name="Galperin M.Y."/>
            <person name="Jogler C."/>
        </authorList>
    </citation>
    <scope>NUCLEOTIDE SEQUENCE [LARGE SCALE GENOMIC DNA]</scope>
    <source>
        <strain evidence="8 9">Pla108</strain>
    </source>
</reference>
<dbReference type="GO" id="GO:0051537">
    <property type="term" value="F:2 iron, 2 sulfur cluster binding"/>
    <property type="evidence" value="ECO:0007669"/>
    <property type="project" value="UniProtKB-KW"/>
</dbReference>
<dbReference type="EC" id="1.7.1.4" evidence="8"/>
<keyword evidence="3 8" id="KW-0560">Oxidoreductase</keyword>
<feature type="domain" description="Rieske" evidence="7">
    <location>
        <begin position="5"/>
        <end position="99"/>
    </location>
</feature>
<protein>
    <submittedName>
        <fullName evidence="8">Assimilatory nitrite reductase [NAD(P)H] small subunit</fullName>
        <ecNumber evidence="8">1.7.1.4</ecNumber>
    </submittedName>
</protein>
<proteinExistence type="predicted"/>
<dbReference type="AlphaFoldDB" id="A0A5C6AK30"/>
<dbReference type="PANTHER" id="PTHR21496">
    <property type="entry name" value="FERREDOXIN-RELATED"/>
    <property type="match status" value="1"/>
</dbReference>
<comment type="caution">
    <text evidence="8">The sequence shown here is derived from an EMBL/GenBank/DDBJ whole genome shotgun (WGS) entry which is preliminary data.</text>
</comment>
<dbReference type="SUPFAM" id="SSF50022">
    <property type="entry name" value="ISP domain"/>
    <property type="match status" value="1"/>
</dbReference>
<gene>
    <name evidence="8" type="primary">nasE</name>
    <name evidence="8" type="ORF">Pla108_07190</name>
</gene>
<sequence length="110" mass="11847">MSDFITVCRVGEIAEGEGRTVTVGDRLVAVFLVKGAYQAIDDLCPHQGASLGAGCVEDGEVFCPWHGWRFRLADGKWADNPRLGVDVFETRVEGDEVQVKVAGEPPAEGN</sequence>
<dbReference type="EMBL" id="SJPR01000001">
    <property type="protein sequence ID" value="TWT99776.1"/>
    <property type="molecule type" value="Genomic_DNA"/>
</dbReference>
<dbReference type="NCBIfam" id="TIGR02378">
    <property type="entry name" value="nirD_assim_sml"/>
    <property type="match status" value="1"/>
</dbReference>
<evidence type="ECO:0000256" key="1">
    <source>
        <dbReference type="ARBA" id="ARBA00022714"/>
    </source>
</evidence>
<dbReference type="InterPro" id="IPR012748">
    <property type="entry name" value="Rieske-like_NirD"/>
</dbReference>
<dbReference type="Proteomes" id="UP000317421">
    <property type="component" value="Unassembled WGS sequence"/>
</dbReference>
<evidence type="ECO:0000256" key="3">
    <source>
        <dbReference type="ARBA" id="ARBA00023002"/>
    </source>
</evidence>
<organism evidence="8 9">
    <name type="scientific">Botrimarina colliarenosi</name>
    <dbReference type="NCBI Taxonomy" id="2528001"/>
    <lineage>
        <taxon>Bacteria</taxon>
        <taxon>Pseudomonadati</taxon>
        <taxon>Planctomycetota</taxon>
        <taxon>Planctomycetia</taxon>
        <taxon>Pirellulales</taxon>
        <taxon>Lacipirellulaceae</taxon>
        <taxon>Botrimarina</taxon>
    </lineage>
</organism>
<evidence type="ECO:0000259" key="7">
    <source>
        <dbReference type="PROSITE" id="PS51296"/>
    </source>
</evidence>
<dbReference type="InterPro" id="IPR017941">
    <property type="entry name" value="Rieske_2Fe-2S"/>
</dbReference>
<keyword evidence="1" id="KW-0001">2Fe-2S</keyword>
<evidence type="ECO:0000313" key="9">
    <source>
        <dbReference type="Proteomes" id="UP000317421"/>
    </source>
</evidence>
<evidence type="ECO:0000256" key="2">
    <source>
        <dbReference type="ARBA" id="ARBA00022723"/>
    </source>
</evidence>
<dbReference type="InterPro" id="IPR036922">
    <property type="entry name" value="Rieske_2Fe-2S_sf"/>
</dbReference>
<name>A0A5C6AK30_9BACT</name>
<keyword evidence="2" id="KW-0479">Metal-binding</keyword>
<accession>A0A5C6AK30</accession>
<dbReference type="GO" id="GO:0008942">
    <property type="term" value="F:nitrite reductase [NAD(P)H] activity"/>
    <property type="evidence" value="ECO:0007669"/>
    <property type="project" value="UniProtKB-EC"/>
</dbReference>
<evidence type="ECO:0000256" key="5">
    <source>
        <dbReference type="ARBA" id="ARBA00023014"/>
    </source>
</evidence>
<evidence type="ECO:0000313" key="8">
    <source>
        <dbReference type="EMBL" id="TWT99776.1"/>
    </source>
</evidence>
<keyword evidence="9" id="KW-1185">Reference proteome</keyword>
<dbReference type="RefSeq" id="WP_146443060.1">
    <property type="nucleotide sequence ID" value="NZ_SJPR01000001.1"/>
</dbReference>
<dbReference type="OrthoDB" id="9795104at2"/>
<dbReference type="PROSITE" id="PS51296">
    <property type="entry name" value="RIESKE"/>
    <property type="match status" value="1"/>
</dbReference>
<dbReference type="PANTHER" id="PTHR21496:SF23">
    <property type="entry name" value="3-PHENYLPROPIONATE_CINNAMIC ACID DIOXYGENASE FERREDOXIN SUBUNIT"/>
    <property type="match status" value="1"/>
</dbReference>
<evidence type="ECO:0000256" key="4">
    <source>
        <dbReference type="ARBA" id="ARBA00023004"/>
    </source>
</evidence>
<dbReference type="GO" id="GO:0042128">
    <property type="term" value="P:nitrate assimilation"/>
    <property type="evidence" value="ECO:0007669"/>
    <property type="project" value="UniProtKB-KW"/>
</dbReference>
<evidence type="ECO:0000256" key="6">
    <source>
        <dbReference type="ARBA" id="ARBA00023063"/>
    </source>
</evidence>
<dbReference type="Gene3D" id="2.102.10.10">
    <property type="entry name" value="Rieske [2Fe-2S] iron-sulphur domain"/>
    <property type="match status" value="1"/>
</dbReference>
<keyword evidence="6" id="KW-0534">Nitrate assimilation</keyword>
<dbReference type="Pfam" id="PF00355">
    <property type="entry name" value="Rieske"/>
    <property type="match status" value="1"/>
</dbReference>